<feature type="domain" description="AMP-dependent synthetase/ligase" evidence="9">
    <location>
        <begin position="95"/>
        <end position="454"/>
    </location>
</feature>
<dbReference type="GO" id="GO:0008218">
    <property type="term" value="P:bioluminescence"/>
    <property type="evidence" value="ECO:0007669"/>
    <property type="project" value="UniProtKB-KW"/>
</dbReference>
<comment type="similarity">
    <text evidence="1">Belongs to the ATP-dependent AMP-binding enzyme family.</text>
</comment>
<keyword evidence="4" id="KW-0547">Nucleotide-binding</keyword>
<dbReference type="OrthoDB" id="10253869at2759"/>
<dbReference type="eggNOG" id="KOG1176">
    <property type="taxonomic scope" value="Eukaryota"/>
</dbReference>
<comment type="catalytic activity">
    <reaction evidence="8">
        <text>firefly D-luciferin + ATP + O2 = firefly oxyluciferin + hnu + AMP + CO2 + diphosphate</text>
        <dbReference type="Rhea" id="RHEA:10732"/>
        <dbReference type="ChEBI" id="CHEBI:15379"/>
        <dbReference type="ChEBI" id="CHEBI:16526"/>
        <dbReference type="ChEBI" id="CHEBI:16792"/>
        <dbReference type="ChEBI" id="CHEBI:30212"/>
        <dbReference type="ChEBI" id="CHEBI:30616"/>
        <dbReference type="ChEBI" id="CHEBI:33019"/>
        <dbReference type="ChEBI" id="CHEBI:58038"/>
        <dbReference type="ChEBI" id="CHEBI:456215"/>
        <dbReference type="EC" id="1.13.12.7"/>
    </reaction>
</comment>
<feature type="domain" description="AMP-binding enzyme C-terminal" evidence="10">
    <location>
        <begin position="505"/>
        <end position="581"/>
    </location>
</feature>
<dbReference type="FunCoup" id="T1FN87">
    <property type="interactions" value="243"/>
</dbReference>
<evidence type="ECO:0000259" key="9">
    <source>
        <dbReference type="Pfam" id="PF00501"/>
    </source>
</evidence>
<accession>T1FN87</accession>
<dbReference type="Gene3D" id="3.40.50.980">
    <property type="match status" value="2"/>
</dbReference>
<reference evidence="13" key="1">
    <citation type="submission" date="2012-12" db="EMBL/GenBank/DDBJ databases">
        <authorList>
            <person name="Hellsten U."/>
            <person name="Grimwood J."/>
            <person name="Chapman J.A."/>
            <person name="Shapiro H."/>
            <person name="Aerts A."/>
            <person name="Otillar R.P."/>
            <person name="Terry A.Y."/>
            <person name="Boore J.L."/>
            <person name="Simakov O."/>
            <person name="Marletaz F."/>
            <person name="Cho S.-J."/>
            <person name="Edsinger-Gonzales E."/>
            <person name="Havlak P."/>
            <person name="Kuo D.-H."/>
            <person name="Larsson T."/>
            <person name="Lv J."/>
            <person name="Arendt D."/>
            <person name="Savage R."/>
            <person name="Osoegawa K."/>
            <person name="de Jong P."/>
            <person name="Lindberg D.R."/>
            <person name="Seaver E.C."/>
            <person name="Weisblat D.A."/>
            <person name="Putnam N.H."/>
            <person name="Grigoriev I.V."/>
            <person name="Rokhsar D.S."/>
        </authorList>
    </citation>
    <scope>NUCLEOTIDE SEQUENCE</scope>
</reference>
<proteinExistence type="inferred from homology"/>
<dbReference type="FunFam" id="3.40.50.12780:FF:000003">
    <property type="entry name" value="Long-chain-fatty-acid--CoA ligase FadD"/>
    <property type="match status" value="1"/>
</dbReference>
<evidence type="ECO:0000256" key="2">
    <source>
        <dbReference type="ARBA" id="ARBA00012532"/>
    </source>
</evidence>
<evidence type="ECO:0000313" key="13">
    <source>
        <dbReference type="Proteomes" id="UP000015101"/>
    </source>
</evidence>
<name>T1FN87_HELRO</name>
<dbReference type="InterPro" id="IPR020845">
    <property type="entry name" value="AMP-binding_CS"/>
</dbReference>
<evidence type="ECO:0000256" key="6">
    <source>
        <dbReference type="ARBA" id="ARBA00023223"/>
    </source>
</evidence>
<reference evidence="11 13" key="2">
    <citation type="journal article" date="2013" name="Nature">
        <title>Insights into bilaterian evolution from three spiralian genomes.</title>
        <authorList>
            <person name="Simakov O."/>
            <person name="Marletaz F."/>
            <person name="Cho S.J."/>
            <person name="Edsinger-Gonzales E."/>
            <person name="Havlak P."/>
            <person name="Hellsten U."/>
            <person name="Kuo D.H."/>
            <person name="Larsson T."/>
            <person name="Lv J."/>
            <person name="Arendt D."/>
            <person name="Savage R."/>
            <person name="Osoegawa K."/>
            <person name="de Jong P."/>
            <person name="Grimwood J."/>
            <person name="Chapman J.A."/>
            <person name="Shapiro H."/>
            <person name="Aerts A."/>
            <person name="Otillar R.P."/>
            <person name="Terry A.Y."/>
            <person name="Boore J.L."/>
            <person name="Grigoriev I.V."/>
            <person name="Lindberg D.R."/>
            <person name="Seaver E.C."/>
            <person name="Weisblat D.A."/>
            <person name="Putnam N.H."/>
            <person name="Rokhsar D.S."/>
        </authorList>
    </citation>
    <scope>NUCLEOTIDE SEQUENCE</scope>
</reference>
<keyword evidence="6" id="KW-0455">Luminescence</keyword>
<evidence type="ECO:0000313" key="11">
    <source>
        <dbReference type="EMBL" id="ESO00560.1"/>
    </source>
</evidence>
<dbReference type="InParanoid" id="T1FN87"/>
<dbReference type="AlphaFoldDB" id="T1FN87"/>
<evidence type="ECO:0000256" key="7">
    <source>
        <dbReference type="ARBA" id="ARBA00023262"/>
    </source>
</evidence>
<dbReference type="RefSeq" id="XP_009021197.1">
    <property type="nucleotide sequence ID" value="XM_009022949.1"/>
</dbReference>
<dbReference type="STRING" id="6412.T1FN87"/>
<dbReference type="GO" id="GO:0005524">
    <property type="term" value="F:ATP binding"/>
    <property type="evidence" value="ECO:0007669"/>
    <property type="project" value="UniProtKB-KW"/>
</dbReference>
<dbReference type="FunFam" id="3.30.300.30:FF:000007">
    <property type="entry name" value="4-coumarate--CoA ligase 2"/>
    <property type="match status" value="1"/>
</dbReference>
<dbReference type="EMBL" id="AMQM01005314">
    <property type="status" value="NOT_ANNOTATED_CDS"/>
    <property type="molecule type" value="Genomic_DNA"/>
</dbReference>
<dbReference type="EC" id="1.13.12.7" evidence="2"/>
<reference evidence="12" key="3">
    <citation type="submission" date="2015-06" db="UniProtKB">
        <authorList>
            <consortium name="EnsemblMetazoa"/>
        </authorList>
    </citation>
    <scope>IDENTIFICATION</scope>
</reference>
<dbReference type="PROSITE" id="PS00455">
    <property type="entry name" value="AMP_BINDING"/>
    <property type="match status" value="1"/>
</dbReference>
<evidence type="ECO:0000256" key="5">
    <source>
        <dbReference type="ARBA" id="ARBA00022840"/>
    </source>
</evidence>
<dbReference type="CTD" id="20210285"/>
<dbReference type="OMA" id="RDPYTCG"/>
<dbReference type="InterPro" id="IPR000873">
    <property type="entry name" value="AMP-dep_synth/lig_dom"/>
</dbReference>
<dbReference type="EnsemblMetazoa" id="HelroT185750">
    <property type="protein sequence ID" value="HelroP185750"/>
    <property type="gene ID" value="HelroG185750"/>
</dbReference>
<dbReference type="InterPro" id="IPR025110">
    <property type="entry name" value="AMP-bd_C"/>
</dbReference>
<evidence type="ECO:0000256" key="3">
    <source>
        <dbReference type="ARBA" id="ARBA00019043"/>
    </source>
</evidence>
<keyword evidence="5" id="KW-0067">ATP-binding</keyword>
<evidence type="ECO:0000256" key="4">
    <source>
        <dbReference type="ARBA" id="ARBA00022741"/>
    </source>
</evidence>
<dbReference type="EMBL" id="KB096900">
    <property type="protein sequence ID" value="ESO00560.1"/>
    <property type="molecule type" value="Genomic_DNA"/>
</dbReference>
<dbReference type="SUPFAM" id="SSF56801">
    <property type="entry name" value="Acetyl-CoA synthetase-like"/>
    <property type="match status" value="1"/>
</dbReference>
<dbReference type="PANTHER" id="PTHR24096:SF422">
    <property type="entry name" value="BCDNA.GH02901"/>
    <property type="match status" value="1"/>
</dbReference>
<dbReference type="KEGG" id="hro:HELRODRAFT_185750"/>
<organism evidence="12 13">
    <name type="scientific">Helobdella robusta</name>
    <name type="common">Californian leech</name>
    <dbReference type="NCBI Taxonomy" id="6412"/>
    <lineage>
        <taxon>Eukaryota</taxon>
        <taxon>Metazoa</taxon>
        <taxon>Spiralia</taxon>
        <taxon>Lophotrochozoa</taxon>
        <taxon>Annelida</taxon>
        <taxon>Clitellata</taxon>
        <taxon>Hirudinea</taxon>
        <taxon>Rhynchobdellida</taxon>
        <taxon>Glossiphoniidae</taxon>
        <taxon>Helobdella</taxon>
    </lineage>
</organism>
<dbReference type="Pfam" id="PF00501">
    <property type="entry name" value="AMP-binding"/>
    <property type="match status" value="1"/>
</dbReference>
<dbReference type="Proteomes" id="UP000015101">
    <property type="component" value="Unassembled WGS sequence"/>
</dbReference>
<sequence>MRSANTFAILKQIGKKCANEKAGYAGLCLPSHSYRVNLFENNNGLRALTFIENCNLANRARLFHTTSSNLVFKSRHPDVQIPNMSIPEFVLDSKFTTKPALIDGVTGRTLNFNQVKDSVWRLASGFSRLGFKKGDVLMIISENSIEFMLVFHAIMWIGGTVTTCNPHYLVPDISKQAVDADVSYIFCSHLYSGKAHEVSEHMHTIKKVITVGQVDGLIPLTILLEDDGSEFPKNVDIDYKTHTALLPYSSGTTGMPKGVMLTHYNEVANAVQSDIPNFLLNRDVEKHLGLLPFYHIFGIIVHCICSMKDGQTTVIIPAFDPKIFLDCIQRYKIGMTHIVPPIVMFLNKHPMVKRFDMSSLKRLVCAAAPLGAESVHEFHEKYPNCVLGQGYGMTETSPVVTMNQIPTCKTKPASSGTAVPNTFLKVVDIYNNELGPGEKGELCIKGPQLMKGYHKNPEATANMIDSEGWLHTGDICTIDEDGHLFVVDRVKELIKYKGLQVPPAELEALLCSHKAVGDAAVVGVPDHEAGELPKAFVALKPGAKVTAEEIHKFVDERVVQYKRLRGGVVFLPQIPRSPAGKILRRELKNL</sequence>
<dbReference type="PANTHER" id="PTHR24096">
    <property type="entry name" value="LONG-CHAIN-FATTY-ACID--COA LIGASE"/>
    <property type="match status" value="1"/>
</dbReference>
<protein>
    <recommendedName>
        <fullName evidence="3">Luciferin 4-monooxygenase</fullName>
        <ecNumber evidence="2">1.13.12.7</ecNumber>
    </recommendedName>
</protein>
<keyword evidence="13" id="KW-1185">Reference proteome</keyword>
<evidence type="ECO:0000313" key="12">
    <source>
        <dbReference type="EnsemblMetazoa" id="HelroP185750"/>
    </source>
</evidence>
<dbReference type="InterPro" id="IPR045851">
    <property type="entry name" value="AMP-bd_C_sf"/>
</dbReference>
<dbReference type="Gene3D" id="3.30.300.30">
    <property type="match status" value="1"/>
</dbReference>
<evidence type="ECO:0000256" key="8">
    <source>
        <dbReference type="ARBA" id="ARBA00048497"/>
    </source>
</evidence>
<evidence type="ECO:0000259" key="10">
    <source>
        <dbReference type="Pfam" id="PF13193"/>
    </source>
</evidence>
<evidence type="ECO:0000256" key="1">
    <source>
        <dbReference type="ARBA" id="ARBA00006432"/>
    </source>
</evidence>
<dbReference type="GeneID" id="20210285"/>
<dbReference type="HOGENOM" id="CLU_000022_59_2_1"/>
<dbReference type="GO" id="GO:0016405">
    <property type="term" value="F:CoA-ligase activity"/>
    <property type="evidence" value="ECO:0000318"/>
    <property type="project" value="GO_Central"/>
</dbReference>
<keyword evidence="7" id="KW-0599">Photoprotein</keyword>
<gene>
    <name evidence="12" type="primary">20210285</name>
    <name evidence="11" type="ORF">HELRODRAFT_185750</name>
</gene>
<dbReference type="Pfam" id="PF13193">
    <property type="entry name" value="AMP-binding_C"/>
    <property type="match status" value="1"/>
</dbReference>
<dbReference type="Gene3D" id="2.30.38.10">
    <property type="entry name" value="Luciferase, Domain 3"/>
    <property type="match status" value="1"/>
</dbReference>